<evidence type="ECO:0000259" key="11">
    <source>
        <dbReference type="PROSITE" id="PS51384"/>
    </source>
</evidence>
<evidence type="ECO:0000313" key="13">
    <source>
        <dbReference type="Proteomes" id="UP000737171"/>
    </source>
</evidence>
<evidence type="ECO:0000256" key="9">
    <source>
        <dbReference type="ARBA" id="ARBA00061434"/>
    </source>
</evidence>
<evidence type="ECO:0000256" key="1">
    <source>
        <dbReference type="ARBA" id="ARBA00001974"/>
    </source>
</evidence>
<keyword evidence="5" id="KW-0274">FAD</keyword>
<dbReference type="InterPro" id="IPR001041">
    <property type="entry name" value="2Fe-2S_ferredoxin-type"/>
</dbReference>
<keyword evidence="2" id="KW-0285">Flavoprotein</keyword>
<feature type="domain" description="2Fe-2S ferredoxin-type" evidence="10">
    <location>
        <begin position="272"/>
        <end position="356"/>
    </location>
</feature>
<dbReference type="CDD" id="cd06215">
    <property type="entry name" value="FNR_iron_sulfur_binding_1"/>
    <property type="match status" value="1"/>
</dbReference>
<dbReference type="InterPro" id="IPR008333">
    <property type="entry name" value="Cbr1-like_FAD-bd_dom"/>
</dbReference>
<dbReference type="PANTHER" id="PTHR47354:SF6">
    <property type="entry name" value="NADH OXIDOREDUCTASE HCR"/>
    <property type="match status" value="1"/>
</dbReference>
<proteinExistence type="inferred from homology"/>
<evidence type="ECO:0000256" key="5">
    <source>
        <dbReference type="ARBA" id="ARBA00022827"/>
    </source>
</evidence>
<keyword evidence="6" id="KW-0560">Oxidoreductase</keyword>
<dbReference type="Gene3D" id="2.40.30.10">
    <property type="entry name" value="Translation factors"/>
    <property type="match status" value="1"/>
</dbReference>
<comment type="similarity">
    <text evidence="9">In the N-terminal section; belongs to the FAD-binding oxidoreductase type 6 family.</text>
</comment>
<dbReference type="Pfam" id="PF00175">
    <property type="entry name" value="NAD_binding_1"/>
    <property type="match status" value="1"/>
</dbReference>
<dbReference type="RefSeq" id="WP_173135226.1">
    <property type="nucleotide sequence ID" value="NZ_JABRWJ010000022.1"/>
</dbReference>
<evidence type="ECO:0000256" key="4">
    <source>
        <dbReference type="ARBA" id="ARBA00022723"/>
    </source>
</evidence>
<dbReference type="CDD" id="cd00207">
    <property type="entry name" value="fer2"/>
    <property type="match status" value="1"/>
</dbReference>
<evidence type="ECO:0000256" key="6">
    <source>
        <dbReference type="ARBA" id="ARBA00023002"/>
    </source>
</evidence>
<name>A0ABX2EU68_9BURK</name>
<dbReference type="Proteomes" id="UP000737171">
    <property type="component" value="Unassembled WGS sequence"/>
</dbReference>
<dbReference type="SUPFAM" id="SSF52343">
    <property type="entry name" value="Ferredoxin reductase-like, C-terminal NADP-linked domain"/>
    <property type="match status" value="1"/>
</dbReference>
<keyword evidence="3" id="KW-0001">2Fe-2S</keyword>
<evidence type="ECO:0000313" key="12">
    <source>
        <dbReference type="EMBL" id="NRF72285.1"/>
    </source>
</evidence>
<dbReference type="EMBL" id="JABRWJ010000022">
    <property type="protein sequence ID" value="NRF72285.1"/>
    <property type="molecule type" value="Genomic_DNA"/>
</dbReference>
<dbReference type="InterPro" id="IPR017938">
    <property type="entry name" value="Riboflavin_synthase-like_b-brl"/>
</dbReference>
<dbReference type="SUPFAM" id="SSF54292">
    <property type="entry name" value="2Fe-2S ferredoxin-like"/>
    <property type="match status" value="1"/>
</dbReference>
<keyword evidence="7" id="KW-0408">Iron</keyword>
<evidence type="ECO:0000256" key="8">
    <source>
        <dbReference type="ARBA" id="ARBA00023014"/>
    </source>
</evidence>
<dbReference type="Pfam" id="PF00111">
    <property type="entry name" value="Fer2"/>
    <property type="match status" value="1"/>
</dbReference>
<dbReference type="InterPro" id="IPR039261">
    <property type="entry name" value="FNR_nucleotide-bd"/>
</dbReference>
<dbReference type="PANTHER" id="PTHR47354">
    <property type="entry name" value="NADH OXIDOREDUCTASE HCR"/>
    <property type="match status" value="1"/>
</dbReference>
<comment type="caution">
    <text evidence="12">The sequence shown here is derived from an EMBL/GenBank/DDBJ whole genome shotgun (WGS) entry which is preliminary data.</text>
</comment>
<feature type="domain" description="FAD-binding FR-type" evidence="11">
    <location>
        <begin position="19"/>
        <end position="122"/>
    </location>
</feature>
<dbReference type="PROSITE" id="PS00197">
    <property type="entry name" value="2FE2S_FER_1"/>
    <property type="match status" value="1"/>
</dbReference>
<dbReference type="PROSITE" id="PS51085">
    <property type="entry name" value="2FE2S_FER_2"/>
    <property type="match status" value="1"/>
</dbReference>
<dbReference type="InterPro" id="IPR006058">
    <property type="entry name" value="2Fe2S_fd_BS"/>
</dbReference>
<evidence type="ECO:0000259" key="10">
    <source>
        <dbReference type="PROSITE" id="PS51085"/>
    </source>
</evidence>
<keyword evidence="4" id="KW-0479">Metal-binding</keyword>
<dbReference type="InterPro" id="IPR036010">
    <property type="entry name" value="2Fe-2S_ferredoxin-like_sf"/>
</dbReference>
<evidence type="ECO:0000256" key="7">
    <source>
        <dbReference type="ARBA" id="ARBA00023004"/>
    </source>
</evidence>
<dbReference type="SUPFAM" id="SSF63380">
    <property type="entry name" value="Riboflavin synthase domain-like"/>
    <property type="match status" value="1"/>
</dbReference>
<protein>
    <submittedName>
        <fullName evidence="12">2Fe-2S iron-sulfur cluster binding domain-containing protein</fullName>
    </submittedName>
</protein>
<dbReference type="PROSITE" id="PS51384">
    <property type="entry name" value="FAD_FR"/>
    <property type="match status" value="1"/>
</dbReference>
<gene>
    <name evidence="12" type="ORF">HLB44_35435</name>
</gene>
<reference evidence="12 13" key="1">
    <citation type="submission" date="2020-05" db="EMBL/GenBank/DDBJ databases">
        <title>Aquincola sp. isolate from soil.</title>
        <authorList>
            <person name="Han J."/>
            <person name="Kim D.-U."/>
        </authorList>
    </citation>
    <scope>NUCLEOTIDE SEQUENCE [LARGE SCALE GENOMIC DNA]</scope>
    <source>
        <strain evidence="12 13">S2</strain>
    </source>
</reference>
<comment type="cofactor">
    <cofactor evidence="1">
        <name>FAD</name>
        <dbReference type="ChEBI" id="CHEBI:57692"/>
    </cofactor>
</comment>
<dbReference type="PRINTS" id="PR00410">
    <property type="entry name" value="PHEHYDRXLASE"/>
</dbReference>
<evidence type="ECO:0000256" key="3">
    <source>
        <dbReference type="ARBA" id="ARBA00022714"/>
    </source>
</evidence>
<keyword evidence="13" id="KW-1185">Reference proteome</keyword>
<dbReference type="InterPro" id="IPR050415">
    <property type="entry name" value="MRET"/>
</dbReference>
<dbReference type="InterPro" id="IPR012675">
    <property type="entry name" value="Beta-grasp_dom_sf"/>
</dbReference>
<dbReference type="Gene3D" id="3.10.20.30">
    <property type="match status" value="1"/>
</dbReference>
<dbReference type="Pfam" id="PF00970">
    <property type="entry name" value="FAD_binding_6"/>
    <property type="match status" value="1"/>
</dbReference>
<evidence type="ECO:0000256" key="2">
    <source>
        <dbReference type="ARBA" id="ARBA00022630"/>
    </source>
</evidence>
<dbReference type="InterPro" id="IPR017927">
    <property type="entry name" value="FAD-bd_FR_type"/>
</dbReference>
<dbReference type="InterPro" id="IPR001433">
    <property type="entry name" value="OxRdtase_FAD/NAD-bd"/>
</dbReference>
<dbReference type="Gene3D" id="3.40.50.80">
    <property type="entry name" value="Nucleotide-binding domain of ferredoxin-NADP reductase (FNR) module"/>
    <property type="match status" value="1"/>
</dbReference>
<organism evidence="12 13">
    <name type="scientific">Pseudaquabacterium terrae</name>
    <dbReference type="NCBI Taxonomy" id="2732868"/>
    <lineage>
        <taxon>Bacteria</taxon>
        <taxon>Pseudomonadati</taxon>
        <taxon>Pseudomonadota</taxon>
        <taxon>Betaproteobacteria</taxon>
        <taxon>Burkholderiales</taxon>
        <taxon>Sphaerotilaceae</taxon>
        <taxon>Pseudaquabacterium</taxon>
    </lineage>
</organism>
<accession>A0ABX2EU68</accession>
<sequence>MNARIPDFACAAAPTWQADDDGGLVCAQVRDETHDVKTFVLQAPSARSFRYLPGQFITLELDIDGERVNRCYTLSSTPTRPDRVSITVKRVPGGRVSNWLHEHLRVGSRLNVMGPAGQFSCFAQPAERYLFLSGGSGITPLMSMSRALHDLASDADIVFVHCARTPADVLFADELALLAKNLPHFRLALVCEQRGAQSAYAGYLGRISQALLDNIAPDLLARDIYTCGPAPFMAAVRAMLGAAGYDMRRYREESFSFETLSSAETPASTTDFVIKLARIGQEFRCGADERLLGAAQRAGLRLPFSCSSGVCGTCKTHKLSGEVVMAHSGGIRQREIDQGFILPCCSRPLSDVVLDR</sequence>
<keyword evidence="8" id="KW-0411">Iron-sulfur</keyword>